<evidence type="ECO:0000256" key="5">
    <source>
        <dbReference type="RuleBase" id="RU000352"/>
    </source>
</evidence>
<dbReference type="PRINTS" id="PR01519">
    <property type="entry name" value="EPSLNTUBULIN"/>
</dbReference>
<protein>
    <submittedName>
        <fullName evidence="7">Tubulin epsilon chain, putative</fullName>
    </submittedName>
</protein>
<dbReference type="AlphaFoldDB" id="A0AAV4LS37"/>
<dbReference type="Pfam" id="PF00091">
    <property type="entry name" value="Tubulin"/>
    <property type="match status" value="1"/>
</dbReference>
<dbReference type="CDD" id="cd06059">
    <property type="entry name" value="Tubulin"/>
    <property type="match status" value="1"/>
</dbReference>
<dbReference type="PRINTS" id="PR01161">
    <property type="entry name" value="TUBULIN"/>
</dbReference>
<gene>
    <name evidence="7" type="ORF">BcabD6B2_24210</name>
</gene>
<dbReference type="PANTHER" id="PTHR11588">
    <property type="entry name" value="TUBULIN"/>
    <property type="match status" value="1"/>
</dbReference>
<feature type="domain" description="Tubulin/FtsZ GTPase" evidence="6">
    <location>
        <begin position="65"/>
        <end position="267"/>
    </location>
</feature>
<dbReference type="Gene3D" id="1.10.287.600">
    <property type="entry name" value="Helix hairpin bin"/>
    <property type="match status" value="1"/>
</dbReference>
<evidence type="ECO:0000256" key="3">
    <source>
        <dbReference type="ARBA" id="ARBA00022741"/>
    </source>
</evidence>
<comment type="similarity">
    <text evidence="1 5">Belongs to the tubulin family.</text>
</comment>
<dbReference type="GeneID" id="94194467"/>
<dbReference type="SUPFAM" id="SSF52490">
    <property type="entry name" value="Tubulin nucleotide-binding domain-like"/>
    <property type="match status" value="1"/>
</dbReference>
<dbReference type="GO" id="GO:0005525">
    <property type="term" value="F:GTP binding"/>
    <property type="evidence" value="ECO:0007669"/>
    <property type="project" value="UniProtKB-UniRule"/>
</dbReference>
<dbReference type="InterPro" id="IPR004057">
    <property type="entry name" value="Epsilon_tubulin"/>
</dbReference>
<dbReference type="InterPro" id="IPR003008">
    <property type="entry name" value="Tubulin_FtsZ_GTPase"/>
</dbReference>
<dbReference type="RefSeq" id="XP_067715055.1">
    <property type="nucleotide sequence ID" value="XM_067858954.1"/>
</dbReference>
<dbReference type="GO" id="GO:0007017">
    <property type="term" value="P:microtubule-based process"/>
    <property type="evidence" value="ECO:0007669"/>
    <property type="project" value="InterPro"/>
</dbReference>
<dbReference type="InterPro" id="IPR017975">
    <property type="entry name" value="Tubulin_CS"/>
</dbReference>
<dbReference type="PROSITE" id="PS00227">
    <property type="entry name" value="TUBULIN"/>
    <property type="match status" value="1"/>
</dbReference>
<dbReference type="Proteomes" id="UP001497744">
    <property type="component" value="Unassembled WGS sequence"/>
</dbReference>
<dbReference type="SMART" id="SM00864">
    <property type="entry name" value="Tubulin"/>
    <property type="match status" value="1"/>
</dbReference>
<evidence type="ECO:0000256" key="1">
    <source>
        <dbReference type="ARBA" id="ARBA00009636"/>
    </source>
</evidence>
<dbReference type="InterPro" id="IPR036525">
    <property type="entry name" value="Tubulin/FtsZ_GTPase_sf"/>
</dbReference>
<proteinExistence type="inferred from homology"/>
<dbReference type="Gene3D" id="3.40.50.1440">
    <property type="entry name" value="Tubulin/FtsZ, GTPase domain"/>
    <property type="match status" value="1"/>
</dbReference>
<reference evidence="7 8" key="1">
    <citation type="submission" date="2021-06" db="EMBL/GenBank/DDBJ databases">
        <title>Genome sequence of Babesia caballi.</title>
        <authorList>
            <person name="Yamagishi J."/>
            <person name="Kidaka T."/>
            <person name="Ochi A."/>
        </authorList>
    </citation>
    <scope>NUCLEOTIDE SEQUENCE [LARGE SCALE GENOMIC DNA]</scope>
    <source>
        <strain evidence="7">USDA-D6B2</strain>
    </source>
</reference>
<evidence type="ECO:0000259" key="6">
    <source>
        <dbReference type="SMART" id="SM00864"/>
    </source>
</evidence>
<keyword evidence="3 5" id="KW-0547">Nucleotide-binding</keyword>
<evidence type="ECO:0000256" key="2">
    <source>
        <dbReference type="ARBA" id="ARBA00022701"/>
    </source>
</evidence>
<dbReference type="InterPro" id="IPR008280">
    <property type="entry name" value="Tub_FtsZ_C"/>
</dbReference>
<comment type="caution">
    <text evidence="7">The sequence shown here is derived from an EMBL/GenBank/DDBJ whole genome shotgun (WGS) entry which is preliminary data.</text>
</comment>
<keyword evidence="4 5" id="KW-0342">GTP-binding</keyword>
<dbReference type="InterPro" id="IPR023123">
    <property type="entry name" value="Tubulin_C"/>
</dbReference>
<dbReference type="SUPFAM" id="SSF55307">
    <property type="entry name" value="Tubulin C-terminal domain-like"/>
    <property type="match status" value="1"/>
</dbReference>
<organism evidence="7 8">
    <name type="scientific">Babesia caballi</name>
    <dbReference type="NCBI Taxonomy" id="5871"/>
    <lineage>
        <taxon>Eukaryota</taxon>
        <taxon>Sar</taxon>
        <taxon>Alveolata</taxon>
        <taxon>Apicomplexa</taxon>
        <taxon>Aconoidasida</taxon>
        <taxon>Piroplasmida</taxon>
        <taxon>Babesiidae</taxon>
        <taxon>Babesia</taxon>
    </lineage>
</organism>
<keyword evidence="2 5" id="KW-0493">Microtubule</keyword>
<accession>A0AAV4LS37</accession>
<dbReference type="EMBL" id="BPLF01000002">
    <property type="protein sequence ID" value="GIX62986.1"/>
    <property type="molecule type" value="Genomic_DNA"/>
</dbReference>
<name>A0AAV4LS37_BABCB</name>
<dbReference type="InterPro" id="IPR000217">
    <property type="entry name" value="Tubulin"/>
</dbReference>
<evidence type="ECO:0000256" key="4">
    <source>
        <dbReference type="ARBA" id="ARBA00023134"/>
    </source>
</evidence>
<evidence type="ECO:0000313" key="8">
    <source>
        <dbReference type="Proteomes" id="UP001497744"/>
    </source>
</evidence>
<sequence>MKEILSINLGQCGIQVASCFWEMLSDGITTKSENRFSDPEQVQSYFYNSSDETHQEGSLAAGLPGDIRGVRARCILVDSDLGTISEILQRQQLSLIDSSNIICGTEATGNNWSTAYCSYGPQYRSAMEELLRKTLETCDESFQYFSLTFGIAGGTGSGLGSYMLDVLSDEYGKVHRICNVVTQCSMAAVSPYNTLFCLQHLNDTSTISNFFSNEALLQQSLHSTAQILRHTKKNETRKESGFNQENALISSFLKGFGMATVSRRYPGFNMSSVVNTLTPLPGLNFTCPYMVPNHFIQEGATTEALTNELLKPANRISPIPLKERSLPMAMAIHGGFDTSSLKHIKRLKLRHNMVGWMRDAVKISLTGAFAKDAPAESRKGMYGIANDCSIYHFLKSSLSNFDCLYSKKAFLHHFSDALEEGDFSLARERVNALCSDYEEIAKFTIPPHHLFDEASAGSLGLQLKKVSDEQCCDVWNNVPGLITSDKRHWWDLNGTPLL</sequence>
<dbReference type="GO" id="GO:0005874">
    <property type="term" value="C:microtubule"/>
    <property type="evidence" value="ECO:0007669"/>
    <property type="project" value="UniProtKB-KW"/>
</dbReference>
<evidence type="ECO:0000313" key="7">
    <source>
        <dbReference type="EMBL" id="GIX62986.1"/>
    </source>
</evidence>
<keyword evidence="8" id="KW-1185">Reference proteome</keyword>